<feature type="domain" description="HTH lysR-type" evidence="5">
    <location>
        <begin position="7"/>
        <end position="64"/>
    </location>
</feature>
<proteinExistence type="inferred from homology"/>
<dbReference type="Gene3D" id="1.10.10.10">
    <property type="entry name" value="Winged helix-like DNA-binding domain superfamily/Winged helix DNA-binding domain"/>
    <property type="match status" value="1"/>
</dbReference>
<dbReference type="PANTHER" id="PTHR30537:SF3">
    <property type="entry name" value="TRANSCRIPTIONAL REGULATORY PROTEIN"/>
    <property type="match status" value="1"/>
</dbReference>
<dbReference type="PANTHER" id="PTHR30537">
    <property type="entry name" value="HTH-TYPE TRANSCRIPTIONAL REGULATOR"/>
    <property type="match status" value="1"/>
</dbReference>
<gene>
    <name evidence="6" type="ORF">AVO45_16465</name>
</gene>
<evidence type="ECO:0000259" key="5">
    <source>
        <dbReference type="PROSITE" id="PS50931"/>
    </source>
</evidence>
<evidence type="ECO:0000313" key="7">
    <source>
        <dbReference type="Proteomes" id="UP000053791"/>
    </source>
</evidence>
<evidence type="ECO:0000313" key="6">
    <source>
        <dbReference type="EMBL" id="KUJ85344.1"/>
    </source>
</evidence>
<dbReference type="AlphaFoldDB" id="A0A0X3UC05"/>
<dbReference type="SUPFAM" id="SSF53850">
    <property type="entry name" value="Periplasmic binding protein-like II"/>
    <property type="match status" value="1"/>
</dbReference>
<dbReference type="Proteomes" id="UP000053791">
    <property type="component" value="Unassembled WGS sequence"/>
</dbReference>
<evidence type="ECO:0000256" key="4">
    <source>
        <dbReference type="ARBA" id="ARBA00023163"/>
    </source>
</evidence>
<name>A0A0X3UC05_9RHOB</name>
<dbReference type="GO" id="GO:0043565">
    <property type="term" value="F:sequence-specific DNA binding"/>
    <property type="evidence" value="ECO:0007669"/>
    <property type="project" value="TreeGrafter"/>
</dbReference>
<dbReference type="RefSeq" id="WP_068344763.1">
    <property type="nucleotide sequence ID" value="NZ_LQBQ01000002.1"/>
</dbReference>
<keyword evidence="3" id="KW-0238">DNA-binding</keyword>
<dbReference type="Pfam" id="PF00126">
    <property type="entry name" value="HTH_1"/>
    <property type="match status" value="1"/>
</dbReference>
<dbReference type="GO" id="GO:0006351">
    <property type="term" value="P:DNA-templated transcription"/>
    <property type="evidence" value="ECO:0007669"/>
    <property type="project" value="TreeGrafter"/>
</dbReference>
<dbReference type="STRING" id="1685379.AVO45_16465"/>
<dbReference type="FunFam" id="1.10.10.10:FF:000001">
    <property type="entry name" value="LysR family transcriptional regulator"/>
    <property type="match status" value="1"/>
</dbReference>
<organism evidence="6 7">
    <name type="scientific">Ruegeria marisrubri</name>
    <dbReference type="NCBI Taxonomy" id="1685379"/>
    <lineage>
        <taxon>Bacteria</taxon>
        <taxon>Pseudomonadati</taxon>
        <taxon>Pseudomonadota</taxon>
        <taxon>Alphaproteobacteria</taxon>
        <taxon>Rhodobacterales</taxon>
        <taxon>Roseobacteraceae</taxon>
        <taxon>Ruegeria</taxon>
    </lineage>
</organism>
<dbReference type="Gene3D" id="3.40.190.290">
    <property type="match status" value="1"/>
</dbReference>
<keyword evidence="7" id="KW-1185">Reference proteome</keyword>
<accession>A0A0X3UC05</accession>
<evidence type="ECO:0000256" key="1">
    <source>
        <dbReference type="ARBA" id="ARBA00009437"/>
    </source>
</evidence>
<keyword evidence="4" id="KW-0804">Transcription</keyword>
<dbReference type="PROSITE" id="PS50931">
    <property type="entry name" value="HTH_LYSR"/>
    <property type="match status" value="1"/>
</dbReference>
<protein>
    <submittedName>
        <fullName evidence="6">LysR family transcriptional regulator</fullName>
    </submittedName>
</protein>
<sequence>MVELGDFDWNHIRAFLATAEAGSLSAAARQLRQTQPTLSRQVAALEADLGVMLFERVGRSLELTQAGLELLEHTRAMGEAANRIALTASGQAQSIEGEVRITASDVMSAHVLPDVLRDIRERAPLLRIEVIATNDIRDLMRREADIAIRHVRPDQPDLIARLVREARAHLYAASTYLERKGRPRTMAELPAHDFVGFGDTARMIEFLAPLGIHLRQQNFPIGSPSGIVAWEYVRQGFGLAPMPEEVGDATAGVERVLPDMEPILFPIWLTTHRELHTSRRIRLVFDLLAEHLARQEPGK</sequence>
<dbReference type="InterPro" id="IPR036390">
    <property type="entry name" value="WH_DNA-bd_sf"/>
</dbReference>
<dbReference type="Pfam" id="PF03466">
    <property type="entry name" value="LysR_substrate"/>
    <property type="match status" value="1"/>
</dbReference>
<dbReference type="SUPFAM" id="SSF46785">
    <property type="entry name" value="Winged helix' DNA-binding domain"/>
    <property type="match status" value="1"/>
</dbReference>
<comment type="similarity">
    <text evidence="1">Belongs to the LysR transcriptional regulatory family.</text>
</comment>
<dbReference type="OrthoDB" id="9798121at2"/>
<evidence type="ECO:0000256" key="3">
    <source>
        <dbReference type="ARBA" id="ARBA00023125"/>
    </source>
</evidence>
<dbReference type="InterPro" id="IPR005119">
    <property type="entry name" value="LysR_subst-bd"/>
</dbReference>
<reference evidence="6 7" key="1">
    <citation type="submission" date="2015-12" db="EMBL/GenBank/DDBJ databases">
        <authorList>
            <person name="Shamseldin A."/>
            <person name="Moawad H."/>
            <person name="Abd El-Rahim W.M."/>
            <person name="Sadowsky M.J."/>
        </authorList>
    </citation>
    <scope>NUCLEOTIDE SEQUENCE [LARGE SCALE GENOMIC DNA]</scope>
    <source>
        <strain evidence="6 7">ZGT118</strain>
    </source>
</reference>
<dbReference type="GO" id="GO:0003700">
    <property type="term" value="F:DNA-binding transcription factor activity"/>
    <property type="evidence" value="ECO:0007669"/>
    <property type="project" value="InterPro"/>
</dbReference>
<dbReference type="InterPro" id="IPR000847">
    <property type="entry name" value="LysR_HTH_N"/>
</dbReference>
<comment type="caution">
    <text evidence="6">The sequence shown here is derived from an EMBL/GenBank/DDBJ whole genome shotgun (WGS) entry which is preliminary data.</text>
</comment>
<evidence type="ECO:0000256" key="2">
    <source>
        <dbReference type="ARBA" id="ARBA00023015"/>
    </source>
</evidence>
<dbReference type="InterPro" id="IPR058163">
    <property type="entry name" value="LysR-type_TF_proteobact-type"/>
</dbReference>
<dbReference type="InterPro" id="IPR036388">
    <property type="entry name" value="WH-like_DNA-bd_sf"/>
</dbReference>
<dbReference type="PRINTS" id="PR00039">
    <property type="entry name" value="HTHLYSR"/>
</dbReference>
<dbReference type="EMBL" id="LQBQ01000002">
    <property type="protein sequence ID" value="KUJ85344.1"/>
    <property type="molecule type" value="Genomic_DNA"/>
</dbReference>
<keyword evidence="2" id="KW-0805">Transcription regulation</keyword>